<evidence type="ECO:0000256" key="2">
    <source>
        <dbReference type="ARBA" id="ARBA00005417"/>
    </source>
</evidence>
<evidence type="ECO:0000256" key="9">
    <source>
        <dbReference type="ARBA" id="ARBA00025157"/>
    </source>
</evidence>
<keyword evidence="4 10" id="KW-1003">Cell membrane</keyword>
<keyword evidence="8 10" id="KW-0472">Membrane</keyword>
<sequence>MNIPILELKGISYQYPDHTAALKNVSLKIERGKKIALLGNNGAGKSTLLLHLNAILTPSAGHMLFKGERMTYKRIEKQKLRQHVGIVFQDPDSQLFSSSVYEDIKYGPRNMGLAPEKVKEAVDVAMALTETASLKEKPPHFLSLGQKKRVAIAGVLAMNPELLILDEPTAGLDPYYTKKIMNVLNAIQNENRTMIISTHDVNLAFEWADEVWIMNDGKIISTGCPTIVFQDEAILNKSHLEKPWIMDVFETIKGPMKNISYPRSRIELLRSIQEAKAKQPIIKV</sequence>
<dbReference type="Pfam" id="PF00005">
    <property type="entry name" value="ABC_tran"/>
    <property type="match status" value="1"/>
</dbReference>
<dbReference type="Proteomes" id="UP000245998">
    <property type="component" value="Unassembled WGS sequence"/>
</dbReference>
<comment type="subcellular location">
    <subcellularLocation>
        <location evidence="1 10">Cell membrane</location>
        <topology evidence="1 10">Peripheral membrane protein</topology>
    </subcellularLocation>
</comment>
<evidence type="ECO:0000256" key="4">
    <source>
        <dbReference type="ARBA" id="ARBA00022475"/>
    </source>
</evidence>
<evidence type="ECO:0000313" key="13">
    <source>
        <dbReference type="Proteomes" id="UP000245998"/>
    </source>
</evidence>
<keyword evidence="5 10" id="KW-0547">Nucleotide-binding</keyword>
<organism evidence="12 13">
    <name type="scientific">Pueribacillus theae</name>
    <dbReference type="NCBI Taxonomy" id="2171751"/>
    <lineage>
        <taxon>Bacteria</taxon>
        <taxon>Bacillati</taxon>
        <taxon>Bacillota</taxon>
        <taxon>Bacilli</taxon>
        <taxon>Bacillales</taxon>
        <taxon>Bacillaceae</taxon>
        <taxon>Pueribacillus</taxon>
    </lineage>
</organism>
<dbReference type="Gene3D" id="3.40.50.300">
    <property type="entry name" value="P-loop containing nucleotide triphosphate hydrolases"/>
    <property type="match status" value="1"/>
</dbReference>
<evidence type="ECO:0000256" key="1">
    <source>
        <dbReference type="ARBA" id="ARBA00004202"/>
    </source>
</evidence>
<dbReference type="OrthoDB" id="9784332at2"/>
<keyword evidence="13" id="KW-1185">Reference proteome</keyword>
<evidence type="ECO:0000256" key="6">
    <source>
        <dbReference type="ARBA" id="ARBA00022840"/>
    </source>
</evidence>
<reference evidence="12 13" key="1">
    <citation type="submission" date="2018-04" db="EMBL/GenBank/DDBJ databases">
        <title>Camelliibacillus theae gen. nov., sp. nov., isolated from Pu'er tea.</title>
        <authorList>
            <person name="Niu L."/>
        </authorList>
    </citation>
    <scope>NUCLEOTIDE SEQUENCE [LARGE SCALE GENOMIC DNA]</scope>
    <source>
        <strain evidence="12 13">T8</strain>
    </source>
</reference>
<evidence type="ECO:0000256" key="8">
    <source>
        <dbReference type="ARBA" id="ARBA00023136"/>
    </source>
</evidence>
<comment type="similarity">
    <text evidence="2 10">Belongs to the ABC transporter superfamily.</text>
</comment>
<dbReference type="GO" id="GO:0005524">
    <property type="term" value="F:ATP binding"/>
    <property type="evidence" value="ECO:0007669"/>
    <property type="project" value="UniProtKB-UniRule"/>
</dbReference>
<dbReference type="EMBL" id="QCZG01000011">
    <property type="protein sequence ID" value="PWA12209.1"/>
    <property type="molecule type" value="Genomic_DNA"/>
</dbReference>
<dbReference type="InterPro" id="IPR003439">
    <property type="entry name" value="ABC_transporter-like_ATP-bd"/>
</dbReference>
<dbReference type="GO" id="GO:0015087">
    <property type="term" value="F:cobalt ion transmembrane transporter activity"/>
    <property type="evidence" value="ECO:0007669"/>
    <property type="project" value="UniProtKB-ARBA"/>
</dbReference>
<comment type="caution">
    <text evidence="12">The sequence shown here is derived from an EMBL/GenBank/DDBJ whole genome shotgun (WGS) entry which is preliminary data.</text>
</comment>
<dbReference type="InterPro" id="IPR003593">
    <property type="entry name" value="AAA+_ATPase"/>
</dbReference>
<proteinExistence type="inferred from homology"/>
<dbReference type="InterPro" id="IPR027417">
    <property type="entry name" value="P-loop_NTPase"/>
</dbReference>
<evidence type="ECO:0000256" key="3">
    <source>
        <dbReference type="ARBA" id="ARBA00022448"/>
    </source>
</evidence>
<dbReference type="InterPro" id="IPR017871">
    <property type="entry name" value="ABC_transporter-like_CS"/>
</dbReference>
<dbReference type="InterPro" id="IPR015856">
    <property type="entry name" value="ABC_transpr_CbiO/EcfA_su"/>
</dbReference>
<name>A0A2U1K4X0_9BACI</name>
<dbReference type="AlphaFoldDB" id="A0A2U1K4X0"/>
<comment type="function">
    <text evidence="10">Part of an ABC transporter complex. Responsible for energy coupling to the transport system.</text>
</comment>
<dbReference type="CDD" id="cd03225">
    <property type="entry name" value="ABC_cobalt_CbiO_domain1"/>
    <property type="match status" value="1"/>
</dbReference>
<dbReference type="GO" id="GO:0043190">
    <property type="term" value="C:ATP-binding cassette (ABC) transporter complex"/>
    <property type="evidence" value="ECO:0007669"/>
    <property type="project" value="TreeGrafter"/>
</dbReference>
<dbReference type="PROSITE" id="PS50893">
    <property type="entry name" value="ABC_TRANSPORTER_2"/>
    <property type="match status" value="1"/>
</dbReference>
<dbReference type="GO" id="GO:0042626">
    <property type="term" value="F:ATPase-coupled transmembrane transporter activity"/>
    <property type="evidence" value="ECO:0007669"/>
    <property type="project" value="TreeGrafter"/>
</dbReference>
<dbReference type="FunFam" id="3.40.50.300:FF:000224">
    <property type="entry name" value="Energy-coupling factor transporter ATP-binding protein EcfA"/>
    <property type="match status" value="1"/>
</dbReference>
<feature type="domain" description="ABC transporter" evidence="11">
    <location>
        <begin position="6"/>
        <end position="241"/>
    </location>
</feature>
<evidence type="ECO:0000313" key="12">
    <source>
        <dbReference type="EMBL" id="PWA12209.1"/>
    </source>
</evidence>
<dbReference type="SMART" id="SM00382">
    <property type="entry name" value="AAA"/>
    <property type="match status" value="1"/>
</dbReference>
<dbReference type="InterPro" id="IPR050095">
    <property type="entry name" value="ECF_ABC_transporter_ATP-bd"/>
</dbReference>
<keyword evidence="3 10" id="KW-0813">Transport</keyword>
<evidence type="ECO:0000256" key="10">
    <source>
        <dbReference type="RuleBase" id="RU364103"/>
    </source>
</evidence>
<dbReference type="PANTHER" id="PTHR43553">
    <property type="entry name" value="HEAVY METAL TRANSPORTER"/>
    <property type="match status" value="1"/>
</dbReference>
<evidence type="ECO:0000259" key="11">
    <source>
        <dbReference type="PROSITE" id="PS50893"/>
    </source>
</evidence>
<dbReference type="PROSITE" id="PS00211">
    <property type="entry name" value="ABC_TRANSPORTER_1"/>
    <property type="match status" value="1"/>
</dbReference>
<dbReference type="SUPFAM" id="SSF52540">
    <property type="entry name" value="P-loop containing nucleoside triphosphate hydrolases"/>
    <property type="match status" value="1"/>
</dbReference>
<dbReference type="RefSeq" id="WP_116554215.1">
    <property type="nucleotide sequence ID" value="NZ_QCZG01000011.1"/>
</dbReference>
<dbReference type="NCBIfam" id="TIGR01166">
    <property type="entry name" value="cbiO"/>
    <property type="match status" value="1"/>
</dbReference>
<accession>A0A2U1K4X0</accession>
<evidence type="ECO:0000256" key="5">
    <source>
        <dbReference type="ARBA" id="ARBA00022741"/>
    </source>
</evidence>
<keyword evidence="7" id="KW-1278">Translocase</keyword>
<dbReference type="InterPro" id="IPR005876">
    <property type="entry name" value="Co_trans_ATP-bd"/>
</dbReference>
<dbReference type="GO" id="GO:0016887">
    <property type="term" value="F:ATP hydrolysis activity"/>
    <property type="evidence" value="ECO:0007669"/>
    <property type="project" value="InterPro"/>
</dbReference>
<keyword evidence="6 10" id="KW-0067">ATP-binding</keyword>
<comment type="function">
    <text evidence="9">Probably part of an ABC transporter complex. Responsible for energy coupling to the transport system.</text>
</comment>
<evidence type="ECO:0000256" key="7">
    <source>
        <dbReference type="ARBA" id="ARBA00022967"/>
    </source>
</evidence>
<dbReference type="PANTHER" id="PTHR43553:SF24">
    <property type="entry name" value="ENERGY-COUPLING FACTOR TRANSPORTER ATP-BINDING PROTEIN ECFA1"/>
    <property type="match status" value="1"/>
</dbReference>
<gene>
    <name evidence="12" type="ORF">DCC39_07185</name>
</gene>
<protein>
    <recommendedName>
        <fullName evidence="10">ABC transporter ATP-binding protein</fullName>
    </recommendedName>
</protein>